<dbReference type="PRINTS" id="PR00420">
    <property type="entry name" value="RNGMNOXGNASE"/>
</dbReference>
<dbReference type="Proteomes" id="UP000283530">
    <property type="component" value="Unassembled WGS sequence"/>
</dbReference>
<evidence type="ECO:0000256" key="1">
    <source>
        <dbReference type="ARBA" id="ARBA00023002"/>
    </source>
</evidence>
<feature type="domain" description="FAD-binding" evidence="4">
    <location>
        <begin position="136"/>
        <end position="363"/>
    </location>
</feature>
<evidence type="ECO:0000256" key="2">
    <source>
        <dbReference type="ARBA" id="ARBA00023033"/>
    </source>
</evidence>
<evidence type="ECO:0000313" key="5">
    <source>
        <dbReference type="EMBL" id="RWR78664.1"/>
    </source>
</evidence>
<dbReference type="GO" id="GO:0071949">
    <property type="term" value="F:FAD binding"/>
    <property type="evidence" value="ECO:0007669"/>
    <property type="project" value="InterPro"/>
</dbReference>
<comment type="similarity">
    <text evidence="3">Belongs to the 3-hydroxybenzoate 6-hydroxylase family.</text>
</comment>
<evidence type="ECO:0000259" key="4">
    <source>
        <dbReference type="Pfam" id="PF01494"/>
    </source>
</evidence>
<proteinExistence type="inferred from homology"/>
<dbReference type="STRING" id="337451.A0A443NJG4"/>
<evidence type="ECO:0000256" key="3">
    <source>
        <dbReference type="ARBA" id="ARBA00024018"/>
    </source>
</evidence>
<keyword evidence="2" id="KW-0503">Monooxygenase</keyword>
<dbReference type="InterPro" id="IPR044560">
    <property type="entry name" value="MOase"/>
</dbReference>
<dbReference type="GO" id="GO:0004497">
    <property type="term" value="F:monooxygenase activity"/>
    <property type="evidence" value="ECO:0007669"/>
    <property type="project" value="UniProtKB-KW"/>
</dbReference>
<sequence>MELPSNKEEDIVIVGGGICGLATALALHRFETTTSIISQHLTIGCLLNSDAISLHGFDNYWCVCAHARKLCCRKGIKSVVLERSDSLHYPGAAIAIYANGWRALDQMGVGTKLRSKAIPLQMKGEFRCLRRRDLIETMAEALPAGTIRFSERVIGVQMDKLTSYSTLHLDDGSTITTKVVIGCDGVNSIVANSLNLNPPKLSHIGTLRCVTNYPDEHNYGDAAIRVMKNRLHLGILPIDKNHVLWFISWPQPPGDSGVIRDPKLLREAALDQMKDFPPEVIELVNNGDPESIIYTRVKYRAPWDLLFPSFREGAITVAGDAMHVMGPFMGQGGASAMEDAVVLARCLAQEMRVGNGSSRQLQTNIGMALDNYVKERRGRILRLSIQTYLRQLLQTPVPLVVKLVVFAISAVLFGKSQNDTQYDCGQL</sequence>
<dbReference type="InterPro" id="IPR036188">
    <property type="entry name" value="FAD/NAD-bd_sf"/>
</dbReference>
<organism evidence="5 6">
    <name type="scientific">Cinnamomum micranthum f. kanehirae</name>
    <dbReference type="NCBI Taxonomy" id="337451"/>
    <lineage>
        <taxon>Eukaryota</taxon>
        <taxon>Viridiplantae</taxon>
        <taxon>Streptophyta</taxon>
        <taxon>Embryophyta</taxon>
        <taxon>Tracheophyta</taxon>
        <taxon>Spermatophyta</taxon>
        <taxon>Magnoliopsida</taxon>
        <taxon>Magnoliidae</taxon>
        <taxon>Laurales</taxon>
        <taxon>Lauraceae</taxon>
        <taxon>Cinnamomum</taxon>
    </lineage>
</organism>
<dbReference type="Gene3D" id="3.50.50.60">
    <property type="entry name" value="FAD/NAD(P)-binding domain"/>
    <property type="match status" value="2"/>
</dbReference>
<accession>A0A443NJG4</accession>
<comment type="caution">
    <text evidence="5">The sequence shown here is derived from an EMBL/GenBank/DDBJ whole genome shotgun (WGS) entry which is preliminary data.</text>
</comment>
<name>A0A443NJG4_9MAGN</name>
<reference evidence="5 6" key="1">
    <citation type="journal article" date="2019" name="Nat. Plants">
        <title>Stout camphor tree genome fills gaps in understanding of flowering plant genome evolution.</title>
        <authorList>
            <person name="Chaw S.M."/>
            <person name="Liu Y.C."/>
            <person name="Wu Y.W."/>
            <person name="Wang H.Y."/>
            <person name="Lin C.I."/>
            <person name="Wu C.S."/>
            <person name="Ke H.M."/>
            <person name="Chang L.Y."/>
            <person name="Hsu C.Y."/>
            <person name="Yang H.T."/>
            <person name="Sudianto E."/>
            <person name="Hsu M.H."/>
            <person name="Wu K.P."/>
            <person name="Wang L.N."/>
            <person name="Leebens-Mack J.H."/>
            <person name="Tsai I.J."/>
        </authorList>
    </citation>
    <scope>NUCLEOTIDE SEQUENCE [LARGE SCALE GENOMIC DNA]</scope>
    <source>
        <strain evidence="6">cv. Chaw 1501</strain>
        <tissue evidence="5">Young leaves</tissue>
    </source>
</reference>
<dbReference type="AlphaFoldDB" id="A0A443NJG4"/>
<protein>
    <submittedName>
        <fullName evidence="5">FAD-dependent urate hydroxylase-like protein isoform X1</fullName>
    </submittedName>
</protein>
<gene>
    <name evidence="5" type="ORF">CKAN_00720600</name>
</gene>
<dbReference type="SUPFAM" id="SSF51905">
    <property type="entry name" value="FAD/NAD(P)-binding domain"/>
    <property type="match status" value="1"/>
</dbReference>
<keyword evidence="1" id="KW-0560">Oxidoreductase</keyword>
<keyword evidence="6" id="KW-1185">Reference proteome</keyword>
<dbReference type="InterPro" id="IPR002938">
    <property type="entry name" value="FAD-bd"/>
</dbReference>
<dbReference type="Pfam" id="PF01494">
    <property type="entry name" value="FAD_binding_3"/>
    <property type="match status" value="1"/>
</dbReference>
<dbReference type="OrthoDB" id="47494at2759"/>
<dbReference type="PANTHER" id="PTHR45934">
    <property type="entry name" value="FAD/NAD(P)-BINDING OXIDOREDUCTASE FAMILY PROTEIN"/>
    <property type="match status" value="1"/>
</dbReference>
<dbReference type="PANTHER" id="PTHR45934:SF2">
    <property type="entry name" value="MONOOXYGENASE 1"/>
    <property type="match status" value="1"/>
</dbReference>
<evidence type="ECO:0000313" key="6">
    <source>
        <dbReference type="Proteomes" id="UP000283530"/>
    </source>
</evidence>
<dbReference type="EMBL" id="QPKB01000003">
    <property type="protein sequence ID" value="RWR78664.1"/>
    <property type="molecule type" value="Genomic_DNA"/>
</dbReference>